<dbReference type="PANTHER" id="PTHR30341">
    <property type="entry name" value="SODIUM ION/PROTON ANTIPORTER NHAA-RELATED"/>
    <property type="match status" value="1"/>
</dbReference>
<dbReference type="InterPro" id="IPR023171">
    <property type="entry name" value="Na/H_antiporter_dom_sf"/>
</dbReference>
<dbReference type="PANTHER" id="PTHR30341:SF0">
    <property type="entry name" value="NA(+)_H(+) ANTIPORTER NHAA"/>
    <property type="match status" value="1"/>
</dbReference>
<feature type="transmembrane region" description="Helical" evidence="6">
    <location>
        <begin position="103"/>
        <end position="123"/>
    </location>
</feature>
<keyword evidence="5 6" id="KW-0472">Membrane</keyword>
<feature type="transmembrane region" description="Helical" evidence="6">
    <location>
        <begin position="65"/>
        <end position="83"/>
    </location>
</feature>
<gene>
    <name evidence="7" type="ORF">UFOPK2245_00787</name>
</gene>
<protein>
    <submittedName>
        <fullName evidence="7">Unannotated protein</fullName>
    </submittedName>
</protein>
<evidence type="ECO:0000256" key="1">
    <source>
        <dbReference type="ARBA" id="ARBA00004429"/>
    </source>
</evidence>
<proteinExistence type="predicted"/>
<evidence type="ECO:0000256" key="4">
    <source>
        <dbReference type="ARBA" id="ARBA00022989"/>
    </source>
</evidence>
<organism evidence="7">
    <name type="scientific">freshwater metagenome</name>
    <dbReference type="NCBI Taxonomy" id="449393"/>
    <lineage>
        <taxon>unclassified sequences</taxon>
        <taxon>metagenomes</taxon>
        <taxon>ecological metagenomes</taxon>
    </lineage>
</organism>
<feature type="transmembrane region" description="Helical" evidence="6">
    <location>
        <begin position="135"/>
        <end position="159"/>
    </location>
</feature>
<dbReference type="EMBL" id="CAEZWK010000018">
    <property type="protein sequence ID" value="CAB4654276.1"/>
    <property type="molecule type" value="Genomic_DNA"/>
</dbReference>
<keyword evidence="4 6" id="KW-1133">Transmembrane helix</keyword>
<keyword evidence="2" id="KW-1003">Cell membrane</keyword>
<dbReference type="AlphaFoldDB" id="A0A6J6KXX7"/>
<accession>A0A6J6KXX7</accession>
<evidence type="ECO:0000256" key="6">
    <source>
        <dbReference type="SAM" id="Phobius"/>
    </source>
</evidence>
<dbReference type="Gene3D" id="1.20.1530.10">
    <property type="entry name" value="Na+/H+ antiporter like domain"/>
    <property type="match status" value="1"/>
</dbReference>
<comment type="subcellular location">
    <subcellularLocation>
        <location evidence="1">Cell inner membrane</location>
        <topology evidence="1">Multi-pass membrane protein</topology>
    </subcellularLocation>
</comment>
<evidence type="ECO:0000256" key="5">
    <source>
        <dbReference type="ARBA" id="ARBA00023136"/>
    </source>
</evidence>
<evidence type="ECO:0000256" key="2">
    <source>
        <dbReference type="ARBA" id="ARBA00022475"/>
    </source>
</evidence>
<keyword evidence="3 6" id="KW-0812">Transmembrane</keyword>
<dbReference type="GO" id="GO:0015385">
    <property type="term" value="F:sodium:proton antiporter activity"/>
    <property type="evidence" value="ECO:0007669"/>
    <property type="project" value="TreeGrafter"/>
</dbReference>
<dbReference type="GO" id="GO:0005886">
    <property type="term" value="C:plasma membrane"/>
    <property type="evidence" value="ECO:0007669"/>
    <property type="project" value="UniProtKB-SubCell"/>
</dbReference>
<reference evidence="7" key="1">
    <citation type="submission" date="2020-05" db="EMBL/GenBank/DDBJ databases">
        <authorList>
            <person name="Chiriac C."/>
            <person name="Salcher M."/>
            <person name="Ghai R."/>
            <person name="Kavagutti S V."/>
        </authorList>
    </citation>
    <scope>NUCLEOTIDE SEQUENCE</scope>
</reference>
<dbReference type="GO" id="GO:0006885">
    <property type="term" value="P:regulation of pH"/>
    <property type="evidence" value="ECO:0007669"/>
    <property type="project" value="InterPro"/>
</dbReference>
<dbReference type="InterPro" id="IPR004670">
    <property type="entry name" value="NhaA"/>
</dbReference>
<evidence type="ECO:0000313" key="7">
    <source>
        <dbReference type="EMBL" id="CAB4654276.1"/>
    </source>
</evidence>
<name>A0A6J6KXX7_9ZZZZ</name>
<sequence>MMTPNIPHKGTDLIDSDDNVVSVLEWLENQLHPYSSFLIVPLFAFANTGVQITQSSISAATSSPIAWGIFFGLVIGKPLGIVVSSWGAKRVGLGEYPEGANSFKILATGSAAGIGFTVAIFIANLAFDDRSTQELAIFAVIVASLVSGGISTILFKLFARKTH</sequence>
<dbReference type="Pfam" id="PF06965">
    <property type="entry name" value="Na_H_antiport_1"/>
    <property type="match status" value="1"/>
</dbReference>
<evidence type="ECO:0000256" key="3">
    <source>
        <dbReference type="ARBA" id="ARBA00022692"/>
    </source>
</evidence>